<evidence type="ECO:0000313" key="2">
    <source>
        <dbReference type="EMBL" id="EGV98806.1"/>
    </source>
</evidence>
<gene>
    <name evidence="2" type="ORF">I79_009924</name>
</gene>
<feature type="region of interest" description="Disordered" evidence="1">
    <location>
        <begin position="1"/>
        <end position="51"/>
    </location>
</feature>
<reference evidence="3" key="1">
    <citation type="journal article" date="2011" name="Nat. Biotechnol.">
        <title>The genomic sequence of the Chinese hamster ovary (CHO)-K1 cell line.</title>
        <authorList>
            <person name="Xu X."/>
            <person name="Nagarajan H."/>
            <person name="Lewis N.E."/>
            <person name="Pan S."/>
            <person name="Cai Z."/>
            <person name="Liu X."/>
            <person name="Chen W."/>
            <person name="Xie M."/>
            <person name="Wang W."/>
            <person name="Hammond S."/>
            <person name="Andersen M.R."/>
            <person name="Neff N."/>
            <person name="Passarelli B."/>
            <person name="Koh W."/>
            <person name="Fan H.C."/>
            <person name="Wang J."/>
            <person name="Gui Y."/>
            <person name="Lee K.H."/>
            <person name="Betenbaugh M.J."/>
            <person name="Quake S.R."/>
            <person name="Famili I."/>
            <person name="Palsson B.O."/>
            <person name="Wang J."/>
        </authorList>
    </citation>
    <scope>NUCLEOTIDE SEQUENCE [LARGE SCALE GENOMIC DNA]</scope>
    <source>
        <strain evidence="3">CHO K1 cell line</strain>
    </source>
</reference>
<dbReference type="AlphaFoldDB" id="G3HH29"/>
<dbReference type="InParanoid" id="G3HH29"/>
<dbReference type="Proteomes" id="UP000001075">
    <property type="component" value="Unassembled WGS sequence"/>
</dbReference>
<name>G3HH29_CRIGR</name>
<protein>
    <submittedName>
        <fullName evidence="2">Uncharacterized protein</fullName>
    </submittedName>
</protein>
<evidence type="ECO:0000256" key="1">
    <source>
        <dbReference type="SAM" id="MobiDB-lite"/>
    </source>
</evidence>
<dbReference type="EMBL" id="JH000366">
    <property type="protein sequence ID" value="EGV98806.1"/>
    <property type="molecule type" value="Genomic_DNA"/>
</dbReference>
<accession>G3HH29</accession>
<sequence length="51" mass="5042">MEQYRGCGVAGSAGTRYPGQEWGGGKGERPGTGSPGGPGAAREGHSPGQQL</sequence>
<organism evidence="2 3">
    <name type="scientific">Cricetulus griseus</name>
    <name type="common">Chinese hamster</name>
    <name type="synonym">Cricetulus barabensis griseus</name>
    <dbReference type="NCBI Taxonomy" id="10029"/>
    <lineage>
        <taxon>Eukaryota</taxon>
        <taxon>Metazoa</taxon>
        <taxon>Chordata</taxon>
        <taxon>Craniata</taxon>
        <taxon>Vertebrata</taxon>
        <taxon>Euteleostomi</taxon>
        <taxon>Mammalia</taxon>
        <taxon>Eutheria</taxon>
        <taxon>Euarchontoglires</taxon>
        <taxon>Glires</taxon>
        <taxon>Rodentia</taxon>
        <taxon>Myomorpha</taxon>
        <taxon>Muroidea</taxon>
        <taxon>Cricetidae</taxon>
        <taxon>Cricetinae</taxon>
        <taxon>Cricetulus</taxon>
    </lineage>
</organism>
<evidence type="ECO:0000313" key="3">
    <source>
        <dbReference type="Proteomes" id="UP000001075"/>
    </source>
</evidence>
<proteinExistence type="predicted"/>